<reference evidence="3" key="1">
    <citation type="journal article" date="2019" name="Int. J. Syst. Evol. Microbiol.">
        <title>The Global Catalogue of Microorganisms (GCM) 10K type strain sequencing project: providing services to taxonomists for standard genome sequencing and annotation.</title>
        <authorList>
            <consortium name="The Broad Institute Genomics Platform"/>
            <consortium name="The Broad Institute Genome Sequencing Center for Infectious Disease"/>
            <person name="Wu L."/>
            <person name="Ma J."/>
        </authorList>
    </citation>
    <scope>NUCLEOTIDE SEQUENCE [LARGE SCALE GENOMIC DNA]</scope>
    <source>
        <strain evidence="3">JCM 14718</strain>
    </source>
</reference>
<keyword evidence="3" id="KW-1185">Reference proteome</keyword>
<proteinExistence type="predicted"/>
<sequence>MRDRAADQRKCGDDRPPAGGWRERPQPARILGLQRQAGNAAVSALFGSQAAPLQVQRNVGVELEESNWQVTDSAGGKVGKGTPLVYRTYFQLQAEDNGARESNIELVTNPPGVVDVAEWRQMKAAMRLLIGQLADQPAGRRFHTTELPGGVPGYWLTPPGGGGFHPDLQVTVGVPLRAVPHFYDLLAGGAQPIADVRPVDTALVRRMAGRKASPELLGFITLIQSYLAATPAGDDPLYSISFLKGLTKVLARTDFAAMFALLPDDDRKVILGDLSGWVHTMMDMSATAIVERRRQVLRGDEQPPQPDPRQMATSPLFNAVVHDRRSGIAPRMLTTSRGQWLLAMTQGADLSSAAGKLRWASMLKAPDENLSDEDVPELVDRMKTDPATLAARLRAWRERTNVDNQQLAKREWPVPDVSPTEAARRTAVLGRDVVDLDGNELPPRTRRDPDLARTYHELTDLFEGLGALGGRTDTVRYTGSRGRRKDEGSVILEIRSPTGDDKWAAMDNVFDAAMQAIAATAPKRRPAEFVLTGTGRQLRDDVRRAHRLALERTEASKREKGDDT</sequence>
<dbReference type="RefSeq" id="WP_344306327.1">
    <property type="nucleotide sequence ID" value="NZ_BAAANY010000001.1"/>
</dbReference>
<evidence type="ECO:0000256" key="1">
    <source>
        <dbReference type="SAM" id="MobiDB-lite"/>
    </source>
</evidence>
<accession>A0ABN2FQE9</accession>
<feature type="region of interest" description="Disordered" evidence="1">
    <location>
        <begin position="1"/>
        <end position="25"/>
    </location>
</feature>
<dbReference type="EMBL" id="BAAANY010000001">
    <property type="protein sequence ID" value="GAA1656582.1"/>
    <property type="molecule type" value="Genomic_DNA"/>
</dbReference>
<comment type="caution">
    <text evidence="2">The sequence shown here is derived from an EMBL/GenBank/DDBJ whole genome shotgun (WGS) entry which is preliminary data.</text>
</comment>
<evidence type="ECO:0000313" key="3">
    <source>
        <dbReference type="Proteomes" id="UP001500618"/>
    </source>
</evidence>
<name>A0ABN2FQE9_9ACTN</name>
<protein>
    <submittedName>
        <fullName evidence="2">Uncharacterized protein</fullName>
    </submittedName>
</protein>
<dbReference type="Proteomes" id="UP001500618">
    <property type="component" value="Unassembled WGS sequence"/>
</dbReference>
<gene>
    <name evidence="2" type="ORF">GCM10009765_02550</name>
</gene>
<organism evidence="2 3">
    <name type="scientific">Fodinicola feengrottensis</name>
    <dbReference type="NCBI Taxonomy" id="435914"/>
    <lineage>
        <taxon>Bacteria</taxon>
        <taxon>Bacillati</taxon>
        <taxon>Actinomycetota</taxon>
        <taxon>Actinomycetes</taxon>
        <taxon>Mycobacteriales</taxon>
        <taxon>Fodinicola</taxon>
    </lineage>
</organism>
<evidence type="ECO:0000313" key="2">
    <source>
        <dbReference type="EMBL" id="GAA1656582.1"/>
    </source>
</evidence>